<gene>
    <name evidence="1" type="ORF">CRG98_019466</name>
</gene>
<reference evidence="1 2" key="1">
    <citation type="submission" date="2017-11" db="EMBL/GenBank/DDBJ databases">
        <title>De-novo sequencing of pomegranate (Punica granatum L.) genome.</title>
        <authorList>
            <person name="Akparov Z."/>
            <person name="Amiraslanov A."/>
            <person name="Hajiyeva S."/>
            <person name="Abbasov M."/>
            <person name="Kaur K."/>
            <person name="Hamwieh A."/>
            <person name="Solovyev V."/>
            <person name="Salamov A."/>
            <person name="Braich B."/>
            <person name="Kosarev P."/>
            <person name="Mahmoud A."/>
            <person name="Hajiyev E."/>
            <person name="Babayeva S."/>
            <person name="Izzatullayeva V."/>
            <person name="Mammadov A."/>
            <person name="Mammadov A."/>
            <person name="Sharifova S."/>
            <person name="Ojaghi J."/>
            <person name="Eynullazada K."/>
            <person name="Bayramov B."/>
            <person name="Abdulazimova A."/>
            <person name="Shahmuradov I."/>
        </authorList>
    </citation>
    <scope>NUCLEOTIDE SEQUENCE [LARGE SCALE GENOMIC DNA]</scope>
    <source>
        <strain evidence="2">cv. AG2017</strain>
        <tissue evidence="1">Leaf</tissue>
    </source>
</reference>
<organism evidence="1 2">
    <name type="scientific">Punica granatum</name>
    <name type="common">Pomegranate</name>
    <dbReference type="NCBI Taxonomy" id="22663"/>
    <lineage>
        <taxon>Eukaryota</taxon>
        <taxon>Viridiplantae</taxon>
        <taxon>Streptophyta</taxon>
        <taxon>Embryophyta</taxon>
        <taxon>Tracheophyta</taxon>
        <taxon>Spermatophyta</taxon>
        <taxon>Magnoliopsida</taxon>
        <taxon>eudicotyledons</taxon>
        <taxon>Gunneridae</taxon>
        <taxon>Pentapetalae</taxon>
        <taxon>rosids</taxon>
        <taxon>malvids</taxon>
        <taxon>Myrtales</taxon>
        <taxon>Lythraceae</taxon>
        <taxon>Punica</taxon>
    </lineage>
</organism>
<name>A0A2I0JV32_PUNGR</name>
<protein>
    <submittedName>
        <fullName evidence="1">Uncharacterized protein</fullName>
    </submittedName>
</protein>
<evidence type="ECO:0000313" key="2">
    <source>
        <dbReference type="Proteomes" id="UP000233551"/>
    </source>
</evidence>
<evidence type="ECO:0000313" key="1">
    <source>
        <dbReference type="EMBL" id="PKI60122.1"/>
    </source>
</evidence>
<accession>A0A2I0JV32</accession>
<dbReference type="AlphaFoldDB" id="A0A2I0JV32"/>
<dbReference type="Proteomes" id="UP000233551">
    <property type="component" value="Unassembled WGS sequence"/>
</dbReference>
<sequence length="213" mass="23066">MTDNRKTGLGVLYWTVLLIRPKRKGPTGGGSDWIGPTTEIRPIVDQAKARVNTQVGLTRTDITRPAQLVFSTRSLIGDFLPTAAIRRNTKGSRAITRTSCFSVSFSSLTFTLVVAVRNVPAINVVSFSQRSTEYSGERSASGGNRLHCLISMGGYIQTSLFVPDKQRLKLIRANGKHSFGLSKYNGFPFGTEPGVNPAINLSRGLGLPDLGIP</sequence>
<keyword evidence="2" id="KW-1185">Reference proteome</keyword>
<proteinExistence type="predicted"/>
<comment type="caution">
    <text evidence="1">The sequence shown here is derived from an EMBL/GenBank/DDBJ whole genome shotgun (WGS) entry which is preliminary data.</text>
</comment>
<dbReference type="EMBL" id="PGOL01001187">
    <property type="protein sequence ID" value="PKI60122.1"/>
    <property type="molecule type" value="Genomic_DNA"/>
</dbReference>